<dbReference type="EMBL" id="JBBNAF010000024">
    <property type="protein sequence ID" value="KAK9082438.1"/>
    <property type="molecule type" value="Genomic_DNA"/>
</dbReference>
<evidence type="ECO:0000313" key="2">
    <source>
        <dbReference type="Proteomes" id="UP001420932"/>
    </source>
</evidence>
<keyword evidence="2" id="KW-1185">Reference proteome</keyword>
<comment type="caution">
    <text evidence="1">The sequence shown here is derived from an EMBL/GenBank/DDBJ whole genome shotgun (WGS) entry which is preliminary data.</text>
</comment>
<protein>
    <submittedName>
        <fullName evidence="1">Uncharacterized protein</fullName>
    </submittedName>
</protein>
<accession>A0AAP0HBS0</accession>
<proteinExistence type="predicted"/>
<name>A0AAP0HBS0_9MAGN</name>
<organism evidence="1 2">
    <name type="scientific">Stephania yunnanensis</name>
    <dbReference type="NCBI Taxonomy" id="152371"/>
    <lineage>
        <taxon>Eukaryota</taxon>
        <taxon>Viridiplantae</taxon>
        <taxon>Streptophyta</taxon>
        <taxon>Embryophyta</taxon>
        <taxon>Tracheophyta</taxon>
        <taxon>Spermatophyta</taxon>
        <taxon>Magnoliopsida</taxon>
        <taxon>Ranunculales</taxon>
        <taxon>Menispermaceae</taxon>
        <taxon>Menispermoideae</taxon>
        <taxon>Cissampelideae</taxon>
        <taxon>Stephania</taxon>
    </lineage>
</organism>
<dbReference type="AlphaFoldDB" id="A0AAP0HBS0"/>
<sequence>MEKFENVDYNELGFDPRIYGLFTSTCNSSLNSLNSFKDPCGHFLKAWPYQ</sequence>
<reference evidence="1 2" key="1">
    <citation type="submission" date="2024-01" db="EMBL/GenBank/DDBJ databases">
        <title>Genome assemblies of Stephania.</title>
        <authorList>
            <person name="Yang L."/>
        </authorList>
    </citation>
    <scope>NUCLEOTIDE SEQUENCE [LARGE SCALE GENOMIC DNA]</scope>
    <source>
        <strain evidence="1">YNDBR</strain>
        <tissue evidence="1">Leaf</tissue>
    </source>
</reference>
<evidence type="ECO:0000313" key="1">
    <source>
        <dbReference type="EMBL" id="KAK9082438.1"/>
    </source>
</evidence>
<dbReference type="Proteomes" id="UP001420932">
    <property type="component" value="Unassembled WGS sequence"/>
</dbReference>
<gene>
    <name evidence="1" type="ORF">Syun_031180</name>
</gene>